<dbReference type="EMBL" id="JARKIK010000068">
    <property type="protein sequence ID" value="KAK8729355.1"/>
    <property type="molecule type" value="Genomic_DNA"/>
</dbReference>
<proteinExistence type="predicted"/>
<dbReference type="AlphaFoldDB" id="A0AAW0WPW2"/>
<evidence type="ECO:0000313" key="2">
    <source>
        <dbReference type="Proteomes" id="UP001445076"/>
    </source>
</evidence>
<evidence type="ECO:0008006" key="3">
    <source>
        <dbReference type="Google" id="ProtNLM"/>
    </source>
</evidence>
<organism evidence="1 2">
    <name type="scientific">Cherax quadricarinatus</name>
    <name type="common">Australian red claw crayfish</name>
    <dbReference type="NCBI Taxonomy" id="27406"/>
    <lineage>
        <taxon>Eukaryota</taxon>
        <taxon>Metazoa</taxon>
        <taxon>Ecdysozoa</taxon>
        <taxon>Arthropoda</taxon>
        <taxon>Crustacea</taxon>
        <taxon>Multicrustacea</taxon>
        <taxon>Malacostraca</taxon>
        <taxon>Eumalacostraca</taxon>
        <taxon>Eucarida</taxon>
        <taxon>Decapoda</taxon>
        <taxon>Pleocyemata</taxon>
        <taxon>Astacidea</taxon>
        <taxon>Parastacoidea</taxon>
        <taxon>Parastacidae</taxon>
        <taxon>Cherax</taxon>
    </lineage>
</organism>
<evidence type="ECO:0000313" key="1">
    <source>
        <dbReference type="EMBL" id="KAK8729355.1"/>
    </source>
</evidence>
<dbReference type="Gene3D" id="3.40.630.30">
    <property type="match status" value="1"/>
</dbReference>
<comment type="caution">
    <text evidence="1">The sequence shown here is derived from an EMBL/GenBank/DDBJ whole genome shotgun (WGS) entry which is preliminary data.</text>
</comment>
<sequence length="151" mass="17046">MRKDLSEFELFFLTTKDYQDTMTLLHHLPSRIPLCQAAGQITTRSLGEPFEQDIRECLASGVSVGARHKVTQMLVGVVLNKTFNLEVLGKISSMDNLSALYRVLEKLYDGVTVFEEIDAHRMLYLIFLCVHEDVGNRGLGGRLLQSVDTKQ</sequence>
<name>A0AAW0WPW2_CHEQU</name>
<keyword evidence="2" id="KW-1185">Reference proteome</keyword>
<gene>
    <name evidence="1" type="ORF">OTU49_008784</name>
</gene>
<accession>A0AAW0WPW2</accession>
<reference evidence="1 2" key="1">
    <citation type="journal article" date="2024" name="BMC Genomics">
        <title>Genome assembly of redclaw crayfish (Cherax quadricarinatus) provides insights into its immune adaptation and hypoxia tolerance.</title>
        <authorList>
            <person name="Liu Z."/>
            <person name="Zheng J."/>
            <person name="Li H."/>
            <person name="Fang K."/>
            <person name="Wang S."/>
            <person name="He J."/>
            <person name="Zhou D."/>
            <person name="Weng S."/>
            <person name="Chi M."/>
            <person name="Gu Z."/>
            <person name="He J."/>
            <person name="Li F."/>
            <person name="Wang M."/>
        </authorList>
    </citation>
    <scope>NUCLEOTIDE SEQUENCE [LARGE SCALE GENOMIC DNA]</scope>
    <source>
        <strain evidence="1">ZL_2023a</strain>
    </source>
</reference>
<protein>
    <recommendedName>
        <fullName evidence="3">N-acetyltransferase domain-containing protein</fullName>
    </recommendedName>
</protein>
<dbReference type="Proteomes" id="UP001445076">
    <property type="component" value="Unassembled WGS sequence"/>
</dbReference>